<evidence type="ECO:0000313" key="2">
    <source>
        <dbReference type="Proteomes" id="UP000501802"/>
    </source>
</evidence>
<reference evidence="1 2" key="1">
    <citation type="submission" date="2020-03" db="EMBL/GenBank/DDBJ databases">
        <authorList>
            <person name="Kim M.K."/>
        </authorList>
    </citation>
    <scope>NUCLEOTIDE SEQUENCE [LARGE SCALE GENOMIC DNA]</scope>
    <source>
        <strain evidence="1 2">BT328</strain>
    </source>
</reference>
<dbReference type="Proteomes" id="UP000501802">
    <property type="component" value="Chromosome"/>
</dbReference>
<dbReference type="SUPFAM" id="SSF56024">
    <property type="entry name" value="Phospholipase D/nuclease"/>
    <property type="match status" value="1"/>
</dbReference>
<dbReference type="EMBL" id="CP050063">
    <property type="protein sequence ID" value="QIP14730.1"/>
    <property type="molecule type" value="Genomic_DNA"/>
</dbReference>
<organism evidence="1 2">
    <name type="scientific">Spirosoma aureum</name>
    <dbReference type="NCBI Taxonomy" id="2692134"/>
    <lineage>
        <taxon>Bacteria</taxon>
        <taxon>Pseudomonadati</taxon>
        <taxon>Bacteroidota</taxon>
        <taxon>Cytophagia</taxon>
        <taxon>Cytophagales</taxon>
        <taxon>Cytophagaceae</taxon>
        <taxon>Spirosoma</taxon>
    </lineage>
</organism>
<dbReference type="AlphaFoldDB" id="A0A6G9AQP8"/>
<evidence type="ECO:0000313" key="1">
    <source>
        <dbReference type="EMBL" id="QIP14730.1"/>
    </source>
</evidence>
<accession>A0A6G9AQP8</accession>
<evidence type="ECO:0008006" key="3">
    <source>
        <dbReference type="Google" id="ProtNLM"/>
    </source>
</evidence>
<name>A0A6G9AQP8_9BACT</name>
<sequence length="208" mass="23115">MATLFSTDDASDYAIPQHRQAGVRETTESHPHTLLGRVSDAVADVFPPIQSGHSYHYATAGLWSSHDLLLHLLRQTGPARIWIATWSMTEDAVRVLVQGLASGLIESLDLLIDARVIRRNASAYAFVQAHADKVRITACHAKVSVLINQNWHISIVGSANYTNNPRIESGVVTEREDVARFHQNWIEAEMKKAKPFGDATPKKRSSQR</sequence>
<dbReference type="RefSeq" id="WP_167211373.1">
    <property type="nucleotide sequence ID" value="NZ_CP050063.1"/>
</dbReference>
<dbReference type="KEGG" id="spib:G8759_19975"/>
<gene>
    <name evidence="1" type="ORF">G8759_19975</name>
</gene>
<keyword evidence="2" id="KW-1185">Reference proteome</keyword>
<proteinExistence type="predicted"/>
<protein>
    <recommendedName>
        <fullName evidence="3">PLD phosphodiesterase domain-containing protein</fullName>
    </recommendedName>
</protein>